<name>A0ABR0TTM1_AURPU</name>
<feature type="domain" description="DNA2/NAM7 helicase-like C-terminal" evidence="4">
    <location>
        <begin position="1047"/>
        <end position="1109"/>
    </location>
</feature>
<sequence>MIRTRFMPSTTLTRVFIRLFSDRGARKHASRLTLFQRALHGNFTVSTHRNAQAFLSTTLSQKDDPIGVIEEILASRHGLKCLHDAFNIDDTPEYVDVVLQPVLSWLQYPALQSASNGFYLQRTVQALVNPSGSRFWKAYHEHVKYELVGEKSTQCFAWLLLQLLTNTRNVRPYDLMIAKDPLVRRVLADSSYGDTRYLGQRIQRVYTLHQTANSRKGRDVFQPQHNNDFQNFKDIGIFPTMQEVVSDHKPRIWRAAEVFEEPDPTRRLYMYLANLFRLYRQDWLEEIKEQVQIASGEETEDPRSITTLSVKLTGISCRDTSRKHGQHPWSLKLECSEPLPELKDLNPEQRKAFIRDDIDFMPDGALAMVVADGEPVAVVKILRDEALLARSIVCIQIPHRELIPQAMLAMMSAASLNLVLLNTAGYAYEPVLGRLQTTTEIPFEEELLFWNELRTLAESEAYSSGERVREIAKQLEEEPESNLQDIMKLKNSVVLDSSQAASLMVALKQRLSLVQGPPGTGKSFIGALAAKVLHDHTNEKILVVCHTNQALDQFTQDIRKVGVQDSQIVRLGGVERTDPANQSLLLSSLRIDSTHHSSRDTRTFVKDLERQVLDQSHRLDDLYRDLSSLDRLRNHLDEMAMKGDPRYSQAFEISLEPNGVTRVTEEGTSGDRHYLLQRWLEGKDPGSFPEKRKYADVWGLSLQQRRGLLNNWRAKISERVLPVFLEMAEHHDDLLSQARNANGQVTEQIIRSKRIIACTTSGAAKYPQVLSEAPGIIIVEEAGQVLESHIVTALNPTAKQLIMIGDHKQLRPFVNYDLSVEKGDGYDLNCSMFERLVLKGYPHQVLAQQHRMRPEISDLVRQLTYPDLIDAPKTQGRPDLRGFSDNVIFVNHDHTEDTASEDPMTVNVRTSKRNTFEAEMAFKTVRYLLQQKYDASSIVVLTPYLGQLKKLQEVFGREVETVLSDFDMKNMEKNGLIEDGSAAKHASEESSESTGSDTLKIGMTAAMNSPSSSPTGSEISATVAYAPISESSPVTTTSNTAKSPSAASTPKPKIQISTIDNYQGQESDIVVASLVRSNPDHDIGFLSSPERLNVLLSRARNALILLGNAATFKSAHTGQETWTKLFSLLEAGRHFYQGVPVKIWGEVS</sequence>
<feature type="domain" description="DNA2/NAM7 helicase helicase" evidence="3">
    <location>
        <begin position="495"/>
        <end position="814"/>
    </location>
</feature>
<dbReference type="Proteomes" id="UP001341245">
    <property type="component" value="Unassembled WGS sequence"/>
</dbReference>
<dbReference type="InterPro" id="IPR041679">
    <property type="entry name" value="DNA2/NAM7-like_C"/>
</dbReference>
<evidence type="ECO:0000313" key="5">
    <source>
        <dbReference type="EMBL" id="KAK6007432.1"/>
    </source>
</evidence>
<proteinExistence type="predicted"/>
<protein>
    <recommendedName>
        <fullName evidence="7">P-loop containing nucleoside triphosphate hydrolase protein</fullName>
    </recommendedName>
</protein>
<keyword evidence="6" id="KW-1185">Reference proteome</keyword>
<dbReference type="Pfam" id="PF13087">
    <property type="entry name" value="AAA_12"/>
    <property type="match status" value="2"/>
</dbReference>
<evidence type="ECO:0000259" key="4">
    <source>
        <dbReference type="Pfam" id="PF13087"/>
    </source>
</evidence>
<dbReference type="PANTHER" id="PTHR10887:SF341">
    <property type="entry name" value="NFX1-TYPE ZINC FINGER-CONTAINING PROTEIN 1"/>
    <property type="match status" value="1"/>
</dbReference>
<organism evidence="5 6">
    <name type="scientific">Aureobasidium pullulans</name>
    <name type="common">Black yeast</name>
    <name type="synonym">Pullularia pullulans</name>
    <dbReference type="NCBI Taxonomy" id="5580"/>
    <lineage>
        <taxon>Eukaryota</taxon>
        <taxon>Fungi</taxon>
        <taxon>Dikarya</taxon>
        <taxon>Ascomycota</taxon>
        <taxon>Pezizomycotina</taxon>
        <taxon>Dothideomycetes</taxon>
        <taxon>Dothideomycetidae</taxon>
        <taxon>Dothideales</taxon>
        <taxon>Saccotheciaceae</taxon>
        <taxon>Aureobasidium</taxon>
    </lineage>
</organism>
<dbReference type="InterPro" id="IPR041677">
    <property type="entry name" value="DNA2/NAM7_AAA_11"/>
</dbReference>
<reference evidence="5 6" key="1">
    <citation type="submission" date="2023-11" db="EMBL/GenBank/DDBJ databases">
        <title>Draft genome sequence and annotation of the polyextremotolerant black yeast-like fungus Aureobasidium pullulans NRRL 62042.</title>
        <authorList>
            <person name="Dielentheis-Frenken M.R.E."/>
            <person name="Wibberg D."/>
            <person name="Blank L.M."/>
            <person name="Tiso T."/>
        </authorList>
    </citation>
    <scope>NUCLEOTIDE SEQUENCE [LARGE SCALE GENOMIC DNA]</scope>
    <source>
        <strain evidence="5 6">NRRL 62042</strain>
    </source>
</reference>
<accession>A0ABR0TTM1</accession>
<evidence type="ECO:0000256" key="2">
    <source>
        <dbReference type="SAM" id="MobiDB-lite"/>
    </source>
</evidence>
<evidence type="ECO:0000259" key="3">
    <source>
        <dbReference type="Pfam" id="PF13086"/>
    </source>
</evidence>
<evidence type="ECO:0008006" key="7">
    <source>
        <dbReference type="Google" id="ProtNLM"/>
    </source>
</evidence>
<comment type="caution">
    <text evidence="5">The sequence shown here is derived from an EMBL/GenBank/DDBJ whole genome shotgun (WGS) entry which is preliminary data.</text>
</comment>
<keyword evidence="1" id="KW-0547">Nucleotide-binding</keyword>
<evidence type="ECO:0000256" key="1">
    <source>
        <dbReference type="ARBA" id="ARBA00022806"/>
    </source>
</evidence>
<dbReference type="CDD" id="cd18808">
    <property type="entry name" value="SF1_C_Upf1"/>
    <property type="match status" value="1"/>
</dbReference>
<keyword evidence="1" id="KW-0067">ATP-binding</keyword>
<dbReference type="InterPro" id="IPR045055">
    <property type="entry name" value="DNA2/NAM7-like"/>
</dbReference>
<feature type="compositionally biased region" description="Polar residues" evidence="2">
    <location>
        <begin position="1030"/>
        <end position="1048"/>
    </location>
</feature>
<gene>
    <name evidence="5" type="ORF">QM012_004246</name>
</gene>
<dbReference type="Pfam" id="PF13086">
    <property type="entry name" value="AAA_11"/>
    <property type="match status" value="1"/>
</dbReference>
<feature type="domain" description="DNA2/NAM7 helicase-like C-terminal" evidence="4">
    <location>
        <begin position="829"/>
        <end position="958"/>
    </location>
</feature>
<keyword evidence="1" id="KW-0378">Hydrolase</keyword>
<keyword evidence="1" id="KW-0347">Helicase</keyword>
<feature type="region of interest" description="Disordered" evidence="2">
    <location>
        <begin position="1030"/>
        <end position="1052"/>
    </location>
</feature>
<dbReference type="PANTHER" id="PTHR10887">
    <property type="entry name" value="DNA2/NAM7 HELICASE FAMILY"/>
    <property type="match status" value="1"/>
</dbReference>
<dbReference type="SUPFAM" id="SSF52540">
    <property type="entry name" value="P-loop containing nucleoside triphosphate hydrolases"/>
    <property type="match status" value="2"/>
</dbReference>
<evidence type="ECO:0000313" key="6">
    <source>
        <dbReference type="Proteomes" id="UP001341245"/>
    </source>
</evidence>
<dbReference type="Gene3D" id="3.40.50.300">
    <property type="entry name" value="P-loop containing nucleotide triphosphate hydrolases"/>
    <property type="match status" value="2"/>
</dbReference>
<dbReference type="InterPro" id="IPR047187">
    <property type="entry name" value="SF1_C_Upf1"/>
</dbReference>
<dbReference type="InterPro" id="IPR027417">
    <property type="entry name" value="P-loop_NTPase"/>
</dbReference>
<dbReference type="CDD" id="cd17936">
    <property type="entry name" value="EEXXEc_NFX1"/>
    <property type="match status" value="1"/>
</dbReference>
<dbReference type="EMBL" id="JASGXD010000002">
    <property type="protein sequence ID" value="KAK6007432.1"/>
    <property type="molecule type" value="Genomic_DNA"/>
</dbReference>